<evidence type="ECO:0000256" key="1">
    <source>
        <dbReference type="SAM" id="Coils"/>
    </source>
</evidence>
<dbReference type="EMBL" id="BK059084">
    <property type="protein sequence ID" value="DAE28258.1"/>
    <property type="molecule type" value="Genomic_DNA"/>
</dbReference>
<evidence type="ECO:0000313" key="2">
    <source>
        <dbReference type="EMBL" id="DAE28258.1"/>
    </source>
</evidence>
<name>A0A8S5RAR8_9VIRU</name>
<proteinExistence type="predicted"/>
<accession>A0A8S5RAR8</accession>
<sequence length="1325" mass="142423">MELDSLEVKITGTATKAINSVDKLINQLTRLSTSLATVNGSSLSGLASGVNQLGSAMQNMNAGTADFTRLAKNITKIGSVDSVALTNTATSLQAVTKAVASISAIPQNATQVTEFAKSLGKLGSKSIENAVVNIPKLGNALNGLMTTLSRAPTVSQNVIQMTNALANLASQGSKVGTSSNSLQKSLYGVSTSVRTATKSSWNLASAIGKFYATYFMVIRGSKKLIEAIKSTTDYIEAFNYQAVAFGKIGSEWDKDYEKYGYDNATAYAESFQSRVNDTLGKLSGLKVNVQGGLLEESGAKNLGLNIQEITQYASQLASVTNSLGQTGEATTAITKSMTMLAGDISSLFNVDYSTVAQNLQSGLIGQSRALYKYGIDITNATLATYAYNLGISKSVSEMTQMEKQQLRVLAILDQSKVSWGDLANTINSPSNMLRQFSNNMKEVGMVAGQLFIPILSKVMPIVNGVAIAIKRLLVSLASLMGVKIDFESFGQSGYKDTSDGLEDISDGYKDVADSAKKATLSLMGFDEINKLQDDTSSSKGSSGGGGGSTIDLTDDIAKAAAEYEAAWNKAFANMENSAVAWADRIEKALEPVKQIFKDFAVGDFFKAGQDTSNLVAGIFDWFAKAIDDVPWFKIGQKMGDFLAGINWTKVFKSAAKVLVQGLKAAIELYLGMLSKAPIETLLISLVAVPKVLKAIGGSSVVASITKTYNKLNSLSKATEDVVLATKLSKMGYDETAATLLSFHPKLAKVTTSFKDFGSVVKDKGLFTALNGGITAVRDNMTLFQKALLGGVSAFGEFKLIESGFTDIVRGSDNLVASIAKIAGGAAIGAAGLYTAFGPAGLAMAAVVGITGAIKGFIKVQEEIPDYLSGYESVRKEVSKTTSEIEKSVASIEETWKNNSSVDEIEALKTKYFELADQTNLTTEQQELLKDIAGKLVDKVPELSKAIDTNTGYYSGNRQEIEKLIEDKEKEYKLEALREEYIELAKEEYKAKKNLREMEDVLADSKDRLNEKQQEYNELTHNGALSVLEMTPQEADAVAGLQVEIRQLNGEVKKNQTEVDNARGVADRATNDMRYCYEALGNTAQEVAEKTRQEVSNTANTAKSEFETAKNEINSKINAIGTNTENIFSRMGSVGANAGSSLTSNFANNINDIPYRARDAFNEIISRVNAGDIGYDTGTELMDSLADTIDNNSWRIRRALSNSFESNFSGEILDSEGNVSRSAFQIRIPRAYATGGFPEDGLFFANHNEMIGKFSNGKTAVANNDQITQGIKQAVIEGMSEVFANANVGQQNGSIVVQIDGQEVFRTTQRYANQYTAMTGQPAFNI</sequence>
<keyword evidence="1" id="KW-0175">Coiled coil</keyword>
<organism evidence="2">
    <name type="scientific">virus sp. ctRTq15</name>
    <dbReference type="NCBI Taxonomy" id="2828253"/>
    <lineage>
        <taxon>Viruses</taxon>
    </lineage>
</organism>
<protein>
    <submittedName>
        <fullName evidence="2">Minor tail protein</fullName>
    </submittedName>
</protein>
<feature type="coiled-coil region" evidence="1">
    <location>
        <begin position="957"/>
        <end position="1057"/>
    </location>
</feature>
<reference evidence="2" key="1">
    <citation type="journal article" date="2021" name="Proc. Natl. Acad. Sci. U.S.A.">
        <title>A Catalog of Tens of Thousands of Viruses from Human Metagenomes Reveals Hidden Associations with Chronic Diseases.</title>
        <authorList>
            <person name="Tisza M.J."/>
            <person name="Buck C.B."/>
        </authorList>
    </citation>
    <scope>NUCLEOTIDE SEQUENCE</scope>
    <source>
        <strain evidence="2">CtRTq15</strain>
    </source>
</reference>